<evidence type="ECO:0000256" key="6">
    <source>
        <dbReference type="ARBA" id="ARBA00022679"/>
    </source>
</evidence>
<keyword evidence="10 12" id="KW-0067">ATP-binding</keyword>
<dbReference type="GO" id="GO:0004413">
    <property type="term" value="F:homoserine kinase activity"/>
    <property type="evidence" value="ECO:0007669"/>
    <property type="project" value="UniProtKB-UniRule"/>
</dbReference>
<dbReference type="HAMAP" id="MF_00384">
    <property type="entry name" value="Homoser_kinase"/>
    <property type="match status" value="1"/>
</dbReference>
<dbReference type="Gene3D" id="3.30.70.890">
    <property type="entry name" value="GHMP kinase, C-terminal domain"/>
    <property type="match status" value="1"/>
</dbReference>
<evidence type="ECO:0000256" key="11">
    <source>
        <dbReference type="ARBA" id="ARBA00049375"/>
    </source>
</evidence>
<evidence type="ECO:0000256" key="2">
    <source>
        <dbReference type="ARBA" id="ARBA00007370"/>
    </source>
</evidence>
<dbReference type="InterPro" id="IPR000870">
    <property type="entry name" value="Homoserine_kinase"/>
</dbReference>
<comment type="catalytic activity">
    <reaction evidence="11 12">
        <text>L-homoserine + ATP = O-phospho-L-homoserine + ADP + H(+)</text>
        <dbReference type="Rhea" id="RHEA:13985"/>
        <dbReference type="ChEBI" id="CHEBI:15378"/>
        <dbReference type="ChEBI" id="CHEBI:30616"/>
        <dbReference type="ChEBI" id="CHEBI:57476"/>
        <dbReference type="ChEBI" id="CHEBI:57590"/>
        <dbReference type="ChEBI" id="CHEBI:456216"/>
        <dbReference type="EC" id="2.7.1.39"/>
    </reaction>
</comment>
<feature type="domain" description="GHMP kinase N-terminal" evidence="13">
    <location>
        <begin position="70"/>
        <end position="152"/>
    </location>
</feature>
<dbReference type="GO" id="GO:0005737">
    <property type="term" value="C:cytoplasm"/>
    <property type="evidence" value="ECO:0007669"/>
    <property type="project" value="UniProtKB-SubCell"/>
</dbReference>
<keyword evidence="7 12" id="KW-0791">Threonine biosynthesis</keyword>
<keyword evidence="8 12" id="KW-0547">Nucleotide-binding</keyword>
<dbReference type="AlphaFoldDB" id="A0AAN4VVB7"/>
<dbReference type="PIRSF" id="PIRSF000676">
    <property type="entry name" value="Homoser_kin"/>
    <property type="match status" value="1"/>
</dbReference>
<dbReference type="PANTHER" id="PTHR20861">
    <property type="entry name" value="HOMOSERINE/4-DIPHOSPHOCYTIDYL-2-C-METHYL-D-ERYTHRITOL KINASE"/>
    <property type="match status" value="1"/>
</dbReference>
<evidence type="ECO:0000259" key="13">
    <source>
        <dbReference type="Pfam" id="PF00288"/>
    </source>
</evidence>
<dbReference type="GO" id="GO:0009088">
    <property type="term" value="P:threonine biosynthetic process"/>
    <property type="evidence" value="ECO:0007669"/>
    <property type="project" value="UniProtKB-UniRule"/>
</dbReference>
<dbReference type="InterPro" id="IPR013750">
    <property type="entry name" value="GHMP_kinase_C_dom"/>
</dbReference>
<keyword evidence="6 12" id="KW-0808">Transferase</keyword>
<feature type="binding site" evidence="12">
    <location>
        <begin position="93"/>
        <end position="103"/>
    </location>
    <ligand>
        <name>ATP</name>
        <dbReference type="ChEBI" id="CHEBI:30616"/>
    </ligand>
</feature>
<dbReference type="EMBL" id="BQKE01000001">
    <property type="protein sequence ID" value="GJM59490.1"/>
    <property type="molecule type" value="Genomic_DNA"/>
</dbReference>
<dbReference type="Proteomes" id="UP001310022">
    <property type="component" value="Unassembled WGS sequence"/>
</dbReference>
<proteinExistence type="inferred from homology"/>
<dbReference type="NCBIfam" id="TIGR00191">
    <property type="entry name" value="thrB"/>
    <property type="match status" value="1"/>
</dbReference>
<comment type="similarity">
    <text evidence="2 12">Belongs to the GHMP kinase family. Homoserine kinase subfamily.</text>
</comment>
<dbReference type="InterPro" id="IPR006204">
    <property type="entry name" value="GHMP_kinase_N_dom"/>
</dbReference>
<protein>
    <recommendedName>
        <fullName evidence="4 12">Homoserine kinase</fullName>
        <shortName evidence="12">HK</shortName>
        <shortName evidence="12">HSK</shortName>
        <ecNumber evidence="3 12">2.7.1.39</ecNumber>
    </recommendedName>
</protein>
<evidence type="ECO:0000256" key="10">
    <source>
        <dbReference type="ARBA" id="ARBA00022840"/>
    </source>
</evidence>
<organism evidence="15 16">
    <name type="scientific">Persicobacter diffluens</name>
    <dbReference type="NCBI Taxonomy" id="981"/>
    <lineage>
        <taxon>Bacteria</taxon>
        <taxon>Pseudomonadati</taxon>
        <taxon>Bacteroidota</taxon>
        <taxon>Cytophagia</taxon>
        <taxon>Cytophagales</taxon>
        <taxon>Persicobacteraceae</taxon>
        <taxon>Persicobacter</taxon>
    </lineage>
</organism>
<dbReference type="Pfam" id="PF08544">
    <property type="entry name" value="GHMP_kinases_C"/>
    <property type="match status" value="1"/>
</dbReference>
<dbReference type="PANTHER" id="PTHR20861:SF1">
    <property type="entry name" value="HOMOSERINE KINASE"/>
    <property type="match status" value="1"/>
</dbReference>
<sequence>MEKLSSISVFAPATVANVTCGFDVLGFAIDAPGDTLELTLTETGEVRITEITGDEGKLPLAVEKNTAGVAVLEYLKHLGIKQGVDIRLHKQMPLGSGLGSSAASAVGAAFAINELMGAPLERKDLLPFALEGERAACGFAHADNAAAALMGGFVLVRSYEPLDVVNISVPEDLFVTVIHPDVEVPTKQMRKLLKEQVPLKDAVTQWGNVGGLIAGLMSSDYALIGRSMEDVIVEPLRSTLIPGFQEVRKAAMEAGALGFGISGSGPSQFTFSQGPETAQKVAEAMEEVIKSLGFTYQVYVSKVNMQGPTVLAAEAQQQSTV</sequence>
<keyword evidence="16" id="KW-1185">Reference proteome</keyword>
<evidence type="ECO:0000256" key="8">
    <source>
        <dbReference type="ARBA" id="ARBA00022741"/>
    </source>
</evidence>
<dbReference type="PROSITE" id="PS00627">
    <property type="entry name" value="GHMP_KINASES_ATP"/>
    <property type="match status" value="1"/>
</dbReference>
<evidence type="ECO:0000313" key="15">
    <source>
        <dbReference type="EMBL" id="GJM59490.1"/>
    </source>
</evidence>
<evidence type="ECO:0000256" key="4">
    <source>
        <dbReference type="ARBA" id="ARBA00017858"/>
    </source>
</evidence>
<evidence type="ECO:0000256" key="9">
    <source>
        <dbReference type="ARBA" id="ARBA00022777"/>
    </source>
</evidence>
<reference evidence="15 16" key="1">
    <citation type="submission" date="2021-12" db="EMBL/GenBank/DDBJ databases">
        <title>Genome sequencing of bacteria with rrn-lacking chromosome and rrn-plasmid.</title>
        <authorList>
            <person name="Anda M."/>
            <person name="Iwasaki W."/>
        </authorList>
    </citation>
    <scope>NUCLEOTIDE SEQUENCE [LARGE SCALE GENOMIC DNA]</scope>
    <source>
        <strain evidence="15 16">NBRC 15940</strain>
    </source>
</reference>
<keyword evidence="5 12" id="KW-0028">Amino-acid biosynthesis</keyword>
<dbReference type="InterPro" id="IPR014721">
    <property type="entry name" value="Ribsml_uS5_D2-typ_fold_subgr"/>
</dbReference>
<dbReference type="SUPFAM" id="SSF54211">
    <property type="entry name" value="Ribosomal protein S5 domain 2-like"/>
    <property type="match status" value="1"/>
</dbReference>
<accession>A0AAN4VVB7</accession>
<dbReference type="NCBIfam" id="NF002288">
    <property type="entry name" value="PRK01212.1-4"/>
    <property type="match status" value="1"/>
</dbReference>
<comment type="function">
    <text evidence="12">Catalyzes the ATP-dependent phosphorylation of L-homoserine to L-homoserine phosphate.</text>
</comment>
<keyword evidence="9 12" id="KW-0418">Kinase</keyword>
<dbReference type="PRINTS" id="PR00958">
    <property type="entry name" value="HOMSERKINASE"/>
</dbReference>
<evidence type="ECO:0000259" key="14">
    <source>
        <dbReference type="Pfam" id="PF08544"/>
    </source>
</evidence>
<dbReference type="Pfam" id="PF00288">
    <property type="entry name" value="GHMP_kinases_N"/>
    <property type="match status" value="1"/>
</dbReference>
<dbReference type="RefSeq" id="WP_338235541.1">
    <property type="nucleotide sequence ID" value="NZ_BQKE01000001.1"/>
</dbReference>
<dbReference type="Gene3D" id="3.30.230.10">
    <property type="match status" value="1"/>
</dbReference>
<evidence type="ECO:0000256" key="3">
    <source>
        <dbReference type="ARBA" id="ARBA00012078"/>
    </source>
</evidence>
<comment type="pathway">
    <text evidence="1 12">Amino-acid biosynthesis; L-threonine biosynthesis; L-threonine from L-aspartate: step 4/5.</text>
</comment>
<name>A0AAN4VVB7_9BACT</name>
<evidence type="ECO:0000256" key="1">
    <source>
        <dbReference type="ARBA" id="ARBA00005015"/>
    </source>
</evidence>
<evidence type="ECO:0000256" key="5">
    <source>
        <dbReference type="ARBA" id="ARBA00022605"/>
    </source>
</evidence>
<feature type="domain" description="GHMP kinase C-terminal" evidence="14">
    <location>
        <begin position="213"/>
        <end position="288"/>
    </location>
</feature>
<dbReference type="InterPro" id="IPR020568">
    <property type="entry name" value="Ribosomal_Su5_D2-typ_SF"/>
</dbReference>
<dbReference type="InterPro" id="IPR006203">
    <property type="entry name" value="GHMP_knse_ATP-bd_CS"/>
</dbReference>
<comment type="caution">
    <text evidence="15">The sequence shown here is derived from an EMBL/GenBank/DDBJ whole genome shotgun (WGS) entry which is preliminary data.</text>
</comment>
<dbReference type="GO" id="GO:0005524">
    <property type="term" value="F:ATP binding"/>
    <property type="evidence" value="ECO:0007669"/>
    <property type="project" value="UniProtKB-UniRule"/>
</dbReference>
<dbReference type="SUPFAM" id="SSF55060">
    <property type="entry name" value="GHMP Kinase, C-terminal domain"/>
    <property type="match status" value="1"/>
</dbReference>
<dbReference type="InterPro" id="IPR036554">
    <property type="entry name" value="GHMP_kinase_C_sf"/>
</dbReference>
<dbReference type="EC" id="2.7.1.39" evidence="3 12"/>
<evidence type="ECO:0000256" key="7">
    <source>
        <dbReference type="ARBA" id="ARBA00022697"/>
    </source>
</evidence>
<evidence type="ECO:0000256" key="12">
    <source>
        <dbReference type="HAMAP-Rule" id="MF_00384"/>
    </source>
</evidence>
<gene>
    <name evidence="12 15" type="primary">thrB</name>
    <name evidence="15" type="ORF">PEDI_00420</name>
</gene>
<keyword evidence="12" id="KW-0963">Cytoplasm</keyword>
<comment type="subcellular location">
    <subcellularLocation>
        <location evidence="12">Cytoplasm</location>
    </subcellularLocation>
</comment>
<evidence type="ECO:0000313" key="16">
    <source>
        <dbReference type="Proteomes" id="UP001310022"/>
    </source>
</evidence>